<feature type="domain" description="RING-type" evidence="2">
    <location>
        <begin position="413"/>
        <end position="509"/>
    </location>
</feature>
<evidence type="ECO:0000313" key="3">
    <source>
        <dbReference type="EMBL" id="EPS93410.1"/>
    </source>
</evidence>
<dbReference type="PANTHER" id="PTHR22996:SF0">
    <property type="entry name" value="RE60872P-RELATED"/>
    <property type="match status" value="1"/>
</dbReference>
<feature type="region of interest" description="Disordered" evidence="1">
    <location>
        <begin position="521"/>
        <end position="544"/>
    </location>
</feature>
<proteinExistence type="predicted"/>
<feature type="region of interest" description="Disordered" evidence="1">
    <location>
        <begin position="449"/>
        <end position="499"/>
    </location>
</feature>
<dbReference type="InParanoid" id="S8EUR7"/>
<dbReference type="AlphaFoldDB" id="S8EUR7"/>
<dbReference type="GO" id="GO:0005737">
    <property type="term" value="C:cytoplasm"/>
    <property type="evidence" value="ECO:0007669"/>
    <property type="project" value="TreeGrafter"/>
</dbReference>
<feature type="compositionally biased region" description="Basic and acidic residues" evidence="1">
    <location>
        <begin position="526"/>
        <end position="536"/>
    </location>
</feature>
<dbReference type="EMBL" id="KE504278">
    <property type="protein sequence ID" value="EPS93410.1"/>
    <property type="molecule type" value="Genomic_DNA"/>
</dbReference>
<feature type="region of interest" description="Disordered" evidence="1">
    <location>
        <begin position="380"/>
        <end position="406"/>
    </location>
</feature>
<evidence type="ECO:0000256" key="1">
    <source>
        <dbReference type="SAM" id="MobiDB-lite"/>
    </source>
</evidence>
<dbReference type="InterPro" id="IPR001841">
    <property type="entry name" value="Znf_RING"/>
</dbReference>
<organism evidence="3 4">
    <name type="scientific">Fomitopsis schrenkii</name>
    <name type="common">Brown rot fungus</name>
    <dbReference type="NCBI Taxonomy" id="2126942"/>
    <lineage>
        <taxon>Eukaryota</taxon>
        <taxon>Fungi</taxon>
        <taxon>Dikarya</taxon>
        <taxon>Basidiomycota</taxon>
        <taxon>Agaricomycotina</taxon>
        <taxon>Agaricomycetes</taxon>
        <taxon>Polyporales</taxon>
        <taxon>Fomitopsis</taxon>
    </lineage>
</organism>
<dbReference type="Pfam" id="PF13920">
    <property type="entry name" value="zf-C3HC4_3"/>
    <property type="match status" value="1"/>
</dbReference>
<feature type="region of interest" description="Disordered" evidence="1">
    <location>
        <begin position="213"/>
        <end position="243"/>
    </location>
</feature>
<dbReference type="HOGENOM" id="CLU_015598_0_0_1"/>
<feature type="compositionally biased region" description="Low complexity" evidence="1">
    <location>
        <begin position="456"/>
        <end position="472"/>
    </location>
</feature>
<dbReference type="GO" id="GO:0016567">
    <property type="term" value="P:protein ubiquitination"/>
    <property type="evidence" value="ECO:0007669"/>
    <property type="project" value="TreeGrafter"/>
</dbReference>
<name>S8EUR7_FOMSC</name>
<keyword evidence="4" id="KW-1185">Reference proteome</keyword>
<dbReference type="eggNOG" id="KOG4265">
    <property type="taxonomic scope" value="Eukaryota"/>
</dbReference>
<dbReference type="GO" id="GO:0061630">
    <property type="term" value="F:ubiquitin protein ligase activity"/>
    <property type="evidence" value="ECO:0007669"/>
    <property type="project" value="UniProtKB-EC"/>
</dbReference>
<dbReference type="Gene3D" id="3.30.40.10">
    <property type="entry name" value="Zinc/RING finger domain, C3HC4 (zinc finger)"/>
    <property type="match status" value="1"/>
</dbReference>
<sequence length="590" mass="63642">MAALATWYSNQYSTWNRTRRLHAQPYLARTNTNTSRVAAEMAHQTVVVNMGEPSNGEAAKDKKSDTLFGPNIGIVSGGPAWTERHEKGADELTPEVIKSWISRSKETNATTTTLQALVNLKRPTLRLTPLEIAPSDDPEHADSQHHHGLEFEYDCDAPKCGISVHVLLNAKHPLAGKPDASGQYKFRIFESVVDGGFGKVLKLEDGVTLELGRFEPRTGPADKEAAPGETHTDAEQHQGEDAHAKGRNRFTHFNFRKRNHGRAAAGPALAVLDAEGPTHAAEEGEKDGIAKEEEPDVGVKVVIRLAALDEEGKEPSSANEQVTYLHVVRFGPPPPEVDGQPVEDKRPWVVKVVKREAIIGPHTFHLHEIYGLSANSTTATHTEPAAQASVDQHVYPPVSSPVSTHEDEPSAECLLCLSSPREVVLLPCRHLVACRECAVNMIEFGAGGTITHQDSETNATTGTETASATENGSTPQPAADGAVPGSEANASQPAPRRKRKAKGWFCPVCRQPYTSMLRITTTPPSKEVDDEKRDSMSTESPVDVLPSIPAAVAAPPARGSLASLTRPGFLRAFRPGAPQPDIERGQVQAA</sequence>
<dbReference type="InterPro" id="IPR045194">
    <property type="entry name" value="MGRN1/RNF157-like"/>
</dbReference>
<dbReference type="SUPFAM" id="SSF57850">
    <property type="entry name" value="RING/U-box"/>
    <property type="match status" value="1"/>
</dbReference>
<dbReference type="Proteomes" id="UP000015241">
    <property type="component" value="Unassembled WGS sequence"/>
</dbReference>
<dbReference type="GO" id="GO:0008270">
    <property type="term" value="F:zinc ion binding"/>
    <property type="evidence" value="ECO:0007669"/>
    <property type="project" value="UniProtKB-KW"/>
</dbReference>
<dbReference type="InterPro" id="IPR013083">
    <property type="entry name" value="Znf_RING/FYVE/PHD"/>
</dbReference>
<dbReference type="SMART" id="SM00184">
    <property type="entry name" value="RING"/>
    <property type="match status" value="1"/>
</dbReference>
<accession>S8EUR7</accession>
<dbReference type="OrthoDB" id="1711136at2759"/>
<dbReference type="STRING" id="743788.S8EUR7"/>
<reference evidence="3 4" key="1">
    <citation type="journal article" date="2012" name="Science">
        <title>The Paleozoic origin of enzymatic lignin decomposition reconstructed from 31 fungal genomes.</title>
        <authorList>
            <person name="Floudas D."/>
            <person name="Binder M."/>
            <person name="Riley R."/>
            <person name="Barry K."/>
            <person name="Blanchette R.A."/>
            <person name="Henrissat B."/>
            <person name="Martinez A.T."/>
            <person name="Otillar R."/>
            <person name="Spatafora J.W."/>
            <person name="Yadav J.S."/>
            <person name="Aerts A."/>
            <person name="Benoit I."/>
            <person name="Boyd A."/>
            <person name="Carlson A."/>
            <person name="Copeland A."/>
            <person name="Coutinho P.M."/>
            <person name="de Vries R.P."/>
            <person name="Ferreira P."/>
            <person name="Findley K."/>
            <person name="Foster B."/>
            <person name="Gaskell J."/>
            <person name="Glotzer D."/>
            <person name="Gorecki P."/>
            <person name="Heitman J."/>
            <person name="Hesse C."/>
            <person name="Hori C."/>
            <person name="Igarashi K."/>
            <person name="Jurgens J.A."/>
            <person name="Kallen N."/>
            <person name="Kersten P."/>
            <person name="Kohler A."/>
            <person name="Kuees U."/>
            <person name="Kumar T.K.A."/>
            <person name="Kuo A."/>
            <person name="LaButti K."/>
            <person name="Larrondo L.F."/>
            <person name="Lindquist E."/>
            <person name="Ling A."/>
            <person name="Lombard V."/>
            <person name="Lucas S."/>
            <person name="Lundell T."/>
            <person name="Martin R."/>
            <person name="McLaughlin D.J."/>
            <person name="Morgenstern I."/>
            <person name="Morin E."/>
            <person name="Murat C."/>
            <person name="Nagy L.G."/>
            <person name="Nolan M."/>
            <person name="Ohm R.A."/>
            <person name="Patyshakuliyeva A."/>
            <person name="Rokas A."/>
            <person name="Ruiz-Duenas F.J."/>
            <person name="Sabat G."/>
            <person name="Salamov A."/>
            <person name="Samejima M."/>
            <person name="Schmutz J."/>
            <person name="Slot J.C."/>
            <person name="St John F."/>
            <person name="Stenlid J."/>
            <person name="Sun H."/>
            <person name="Sun S."/>
            <person name="Syed K."/>
            <person name="Tsang A."/>
            <person name="Wiebenga A."/>
            <person name="Young D."/>
            <person name="Pisabarro A."/>
            <person name="Eastwood D.C."/>
            <person name="Martin F."/>
            <person name="Cullen D."/>
            <person name="Grigoriev I.V."/>
            <person name="Hibbett D.S."/>
        </authorList>
    </citation>
    <scope>NUCLEOTIDE SEQUENCE</scope>
    <source>
        <strain evidence="4">FP-58527</strain>
    </source>
</reference>
<protein>
    <recommendedName>
        <fullName evidence="2">RING-type domain-containing protein</fullName>
    </recommendedName>
</protein>
<gene>
    <name evidence="3" type="ORF">FOMPIDRAFT_1170552</name>
</gene>
<dbReference type="PANTHER" id="PTHR22996">
    <property type="entry name" value="MAHOGUNIN"/>
    <property type="match status" value="1"/>
</dbReference>
<evidence type="ECO:0000259" key="2">
    <source>
        <dbReference type="SMART" id="SM00184"/>
    </source>
</evidence>
<evidence type="ECO:0000313" key="4">
    <source>
        <dbReference type="Proteomes" id="UP000015241"/>
    </source>
</evidence>